<protein>
    <submittedName>
        <fullName evidence="2">Uncharacterized protein</fullName>
    </submittedName>
</protein>
<keyword evidence="1" id="KW-0812">Transmembrane</keyword>
<dbReference type="EMBL" id="GBRH01189819">
    <property type="protein sequence ID" value="JAE08077.1"/>
    <property type="molecule type" value="Transcribed_RNA"/>
</dbReference>
<keyword evidence="1" id="KW-0472">Membrane</keyword>
<feature type="transmembrane region" description="Helical" evidence="1">
    <location>
        <begin position="12"/>
        <end position="34"/>
    </location>
</feature>
<sequence length="40" mass="4429">MVRKLGLARLTEGNISMTLAFVLQMVSCLVQLNLNVLPEL</sequence>
<dbReference type="AlphaFoldDB" id="A0A0A9F6X4"/>
<reference evidence="2" key="2">
    <citation type="journal article" date="2015" name="Data Brief">
        <title>Shoot transcriptome of the giant reed, Arundo donax.</title>
        <authorList>
            <person name="Barrero R.A."/>
            <person name="Guerrero F.D."/>
            <person name="Moolhuijzen P."/>
            <person name="Goolsby J.A."/>
            <person name="Tidwell J."/>
            <person name="Bellgard S.E."/>
            <person name="Bellgard M.I."/>
        </authorList>
    </citation>
    <scope>NUCLEOTIDE SEQUENCE</scope>
    <source>
        <tissue evidence="2">Shoot tissue taken approximately 20 cm above the soil surface</tissue>
    </source>
</reference>
<proteinExistence type="predicted"/>
<evidence type="ECO:0000256" key="1">
    <source>
        <dbReference type="SAM" id="Phobius"/>
    </source>
</evidence>
<reference evidence="2" key="1">
    <citation type="submission" date="2014-09" db="EMBL/GenBank/DDBJ databases">
        <authorList>
            <person name="Magalhaes I.L.F."/>
            <person name="Oliveira U."/>
            <person name="Santos F.R."/>
            <person name="Vidigal T.H.D.A."/>
            <person name="Brescovit A.D."/>
            <person name="Santos A.J."/>
        </authorList>
    </citation>
    <scope>NUCLEOTIDE SEQUENCE</scope>
    <source>
        <tissue evidence="2">Shoot tissue taken approximately 20 cm above the soil surface</tissue>
    </source>
</reference>
<organism evidence="2">
    <name type="scientific">Arundo donax</name>
    <name type="common">Giant reed</name>
    <name type="synonym">Donax arundinaceus</name>
    <dbReference type="NCBI Taxonomy" id="35708"/>
    <lineage>
        <taxon>Eukaryota</taxon>
        <taxon>Viridiplantae</taxon>
        <taxon>Streptophyta</taxon>
        <taxon>Embryophyta</taxon>
        <taxon>Tracheophyta</taxon>
        <taxon>Spermatophyta</taxon>
        <taxon>Magnoliopsida</taxon>
        <taxon>Liliopsida</taxon>
        <taxon>Poales</taxon>
        <taxon>Poaceae</taxon>
        <taxon>PACMAD clade</taxon>
        <taxon>Arundinoideae</taxon>
        <taxon>Arundineae</taxon>
        <taxon>Arundo</taxon>
    </lineage>
</organism>
<keyword evidence="1" id="KW-1133">Transmembrane helix</keyword>
<evidence type="ECO:0000313" key="2">
    <source>
        <dbReference type="EMBL" id="JAE08077.1"/>
    </source>
</evidence>
<name>A0A0A9F6X4_ARUDO</name>
<accession>A0A0A9F6X4</accession>